<organism evidence="2 3">
    <name type="scientific">Mycena belliarum</name>
    <dbReference type="NCBI Taxonomy" id="1033014"/>
    <lineage>
        <taxon>Eukaryota</taxon>
        <taxon>Fungi</taxon>
        <taxon>Dikarya</taxon>
        <taxon>Basidiomycota</taxon>
        <taxon>Agaricomycotina</taxon>
        <taxon>Agaricomycetes</taxon>
        <taxon>Agaricomycetidae</taxon>
        <taxon>Agaricales</taxon>
        <taxon>Marasmiineae</taxon>
        <taxon>Mycenaceae</taxon>
        <taxon>Mycena</taxon>
    </lineage>
</organism>
<dbReference type="Pfam" id="PF13649">
    <property type="entry name" value="Methyltransf_25"/>
    <property type="match status" value="1"/>
</dbReference>
<evidence type="ECO:0000259" key="1">
    <source>
        <dbReference type="Pfam" id="PF13649"/>
    </source>
</evidence>
<dbReference type="InterPro" id="IPR041698">
    <property type="entry name" value="Methyltransf_25"/>
</dbReference>
<proteinExistence type="predicted"/>
<dbReference type="SUPFAM" id="SSF53335">
    <property type="entry name" value="S-adenosyl-L-methionine-dependent methyltransferases"/>
    <property type="match status" value="1"/>
</dbReference>
<dbReference type="AlphaFoldDB" id="A0AAD6XFR3"/>
<gene>
    <name evidence="2" type="ORF">B0H15DRAFT_872321</name>
</gene>
<name>A0AAD6XFR3_9AGAR</name>
<reference evidence="2" key="1">
    <citation type="submission" date="2023-03" db="EMBL/GenBank/DDBJ databases">
        <title>Massive genome expansion in bonnet fungi (Mycena s.s.) driven by repeated elements and novel gene families across ecological guilds.</title>
        <authorList>
            <consortium name="Lawrence Berkeley National Laboratory"/>
            <person name="Harder C.B."/>
            <person name="Miyauchi S."/>
            <person name="Viragh M."/>
            <person name="Kuo A."/>
            <person name="Thoen E."/>
            <person name="Andreopoulos B."/>
            <person name="Lu D."/>
            <person name="Skrede I."/>
            <person name="Drula E."/>
            <person name="Henrissat B."/>
            <person name="Morin E."/>
            <person name="Kohler A."/>
            <person name="Barry K."/>
            <person name="LaButti K."/>
            <person name="Morin E."/>
            <person name="Salamov A."/>
            <person name="Lipzen A."/>
            <person name="Mereny Z."/>
            <person name="Hegedus B."/>
            <person name="Baldrian P."/>
            <person name="Stursova M."/>
            <person name="Weitz H."/>
            <person name="Taylor A."/>
            <person name="Grigoriev I.V."/>
            <person name="Nagy L.G."/>
            <person name="Martin F."/>
            <person name="Kauserud H."/>
        </authorList>
    </citation>
    <scope>NUCLEOTIDE SEQUENCE</scope>
    <source>
        <strain evidence="2">CBHHK173m</strain>
    </source>
</reference>
<dbReference type="EMBL" id="JARJCN010000163">
    <property type="protein sequence ID" value="KAJ7066799.1"/>
    <property type="molecule type" value="Genomic_DNA"/>
</dbReference>
<protein>
    <recommendedName>
        <fullName evidence="1">Methyltransferase domain-containing protein</fullName>
    </recommendedName>
</protein>
<evidence type="ECO:0000313" key="2">
    <source>
        <dbReference type="EMBL" id="KAJ7066799.1"/>
    </source>
</evidence>
<comment type="caution">
    <text evidence="2">The sequence shown here is derived from an EMBL/GenBank/DDBJ whole genome shotgun (WGS) entry which is preliminary data.</text>
</comment>
<dbReference type="Gene3D" id="3.40.50.150">
    <property type="entry name" value="Vaccinia Virus protein VP39"/>
    <property type="match status" value="1"/>
</dbReference>
<dbReference type="CDD" id="cd02440">
    <property type="entry name" value="AdoMet_MTases"/>
    <property type="match status" value="1"/>
</dbReference>
<dbReference type="PANTHER" id="PTHR43591">
    <property type="entry name" value="METHYLTRANSFERASE"/>
    <property type="match status" value="1"/>
</dbReference>
<dbReference type="InterPro" id="IPR029063">
    <property type="entry name" value="SAM-dependent_MTases_sf"/>
</dbReference>
<evidence type="ECO:0000313" key="3">
    <source>
        <dbReference type="Proteomes" id="UP001222325"/>
    </source>
</evidence>
<keyword evidence="3" id="KW-1185">Reference proteome</keyword>
<feature type="domain" description="Methyltransferase" evidence="1">
    <location>
        <begin position="110"/>
        <end position="197"/>
    </location>
</feature>
<accession>A0AAD6XFR3</accession>
<sequence length="352" mass="39571">MPSRSSEIINMPDTSACAHLLRPNGKQINALCPSSFDDRASGPDTFANHKLEYGRKLNNSSEIYRLPADEEELDRLNKQQKMFIEIMGKYPPCLPGILQDDVPGEPKACLDLGCGSGAWIMELARDYPSSLALGIDLAPKQSTTMPDNCSVEVDDINLGLEHFYGKFNVVHAQLISSGIKNYEKLVDDISCVLRPAGLMHILEFDFHVYDHMPDGAHRRCDLDTSDIAGPWFARWMIFANMAIRKAGGHPDAATHLRRWTAEHPDLGDVVSHDYWIPVSPHSTFNVFQRHIGVQMREDVTSFLKSGRPLLLGNGVSEQIVDELQRNAEHELRTAALPQYIRVQSVYCRKKVY</sequence>
<dbReference type="Proteomes" id="UP001222325">
    <property type="component" value="Unassembled WGS sequence"/>
</dbReference>